<dbReference type="Pfam" id="PF07196">
    <property type="entry name" value="Flagellin_IN"/>
    <property type="match status" value="1"/>
</dbReference>
<dbReference type="InterPro" id="IPR010810">
    <property type="entry name" value="Flagellin_hook_IN_motif"/>
</dbReference>
<evidence type="ECO:0000256" key="4">
    <source>
        <dbReference type="ARBA" id="ARBA00023054"/>
    </source>
</evidence>
<comment type="function">
    <text evidence="6">Required for the morphogenesis and for the elongation of the flagellar filament by facilitating polymerization of the flagellin monomers at the tip of growing filament. Forms a capping structure, which prevents flagellin subunits (transported through the central channel of the flagellum) from leaking out without polymerization at the distal end.</text>
</comment>
<keyword evidence="10" id="KW-0282">Flagellum</keyword>
<dbReference type="InterPro" id="IPR040026">
    <property type="entry name" value="FliD"/>
</dbReference>
<dbReference type="Proteomes" id="UP000038204">
    <property type="component" value="Unassembled WGS sequence"/>
</dbReference>
<comment type="subunit">
    <text evidence="2 7">Homopentamer.</text>
</comment>
<evidence type="ECO:0000256" key="5">
    <source>
        <dbReference type="ARBA" id="ARBA00023143"/>
    </source>
</evidence>
<dbReference type="EMBL" id="CQBK01000046">
    <property type="protein sequence ID" value="CNI66615.1"/>
    <property type="molecule type" value="Genomic_DNA"/>
</dbReference>
<keyword evidence="10" id="KW-0966">Cell projection</keyword>
<dbReference type="GO" id="GO:0071973">
    <property type="term" value="P:bacterial-type flagellum-dependent cell motility"/>
    <property type="evidence" value="ECO:0007669"/>
    <property type="project" value="TreeGrafter"/>
</dbReference>
<evidence type="ECO:0000256" key="3">
    <source>
        <dbReference type="ARBA" id="ARBA00016246"/>
    </source>
</evidence>
<evidence type="ECO:0000259" key="8">
    <source>
        <dbReference type="Pfam" id="PF02465"/>
    </source>
</evidence>
<sequence>MSLSISGVDPEKLAEISANKTFASKKARLATQQKQINDQKASVNKLQTAVTDFRSALNKLNQRDSGLLQIKTTSSDDKLVSASATAQAVKGKYHLFVEQLAKTDQVALKDITDDKLTLATGPVELSVGKTKLTVDLTSVNSLEELANAINNASDKAKNSDGQGITASLVRTGSDVVLTLSSNKSGATHKLDVSNLTPKLSATEQQLAGGQDAIVWLGEQNKGIKITHDSNVLDKAIQGLTLSLQKENVAVEVGVEIDNEASEEQLKTFVSRFNQLQKLVESSSSVPNASAISTLLNNIIRSPIDGERIHAFGVISGRDGELTIDSKQLQETLKANTQHFSEFFNGKNGVVNKLTESLEPYINATSGLFKLDNDRLSLDISAIQKEIDAVDDDYKRAYDAHLVKFSGIAAMISKMNVTMKLFEPEKEQK</sequence>
<comment type="similarity">
    <text evidence="1 7">Belongs to the FliD family.</text>
</comment>
<organism evidence="10 11">
    <name type="scientific">Yersinia similis</name>
    <dbReference type="NCBI Taxonomy" id="367190"/>
    <lineage>
        <taxon>Bacteria</taxon>
        <taxon>Pseudomonadati</taxon>
        <taxon>Pseudomonadota</taxon>
        <taxon>Gammaproteobacteria</taxon>
        <taxon>Enterobacterales</taxon>
        <taxon>Yersiniaceae</taxon>
        <taxon>Yersinia</taxon>
    </lineage>
</organism>
<evidence type="ECO:0000259" key="9">
    <source>
        <dbReference type="Pfam" id="PF07195"/>
    </source>
</evidence>
<keyword evidence="10" id="KW-0969">Cilium</keyword>
<dbReference type="AlphaFoldDB" id="A0A0T9RJF8"/>
<feature type="domain" description="Flagellar hook-associated protein 2 C-terminal" evidence="9">
    <location>
        <begin position="221"/>
        <end position="284"/>
    </location>
</feature>
<evidence type="ECO:0000256" key="6">
    <source>
        <dbReference type="ARBA" id="ARBA00025175"/>
    </source>
</evidence>
<keyword evidence="7" id="KW-0964">Secreted</keyword>
<dbReference type="GO" id="GO:0005576">
    <property type="term" value="C:extracellular region"/>
    <property type="evidence" value="ECO:0007669"/>
    <property type="project" value="UniProtKB-SubCell"/>
</dbReference>
<evidence type="ECO:0000256" key="2">
    <source>
        <dbReference type="ARBA" id="ARBA00011255"/>
    </source>
</evidence>
<accession>A0A0T9RJF8</accession>
<feature type="domain" description="Flagellar hook-associated protein 2 N-terminal" evidence="8">
    <location>
        <begin position="6"/>
        <end position="103"/>
    </location>
</feature>
<feature type="domain" description="Flagellar hook-associated protein 2 C-terminal" evidence="9">
    <location>
        <begin position="305"/>
        <end position="415"/>
    </location>
</feature>
<dbReference type="PANTHER" id="PTHR30288">
    <property type="entry name" value="FLAGELLAR CAP/ASSEMBLY PROTEIN FLID"/>
    <property type="match status" value="1"/>
</dbReference>
<gene>
    <name evidence="10" type="primary">fliD1</name>
    <name evidence="10" type="ORF">ERS008667_04022</name>
</gene>
<evidence type="ECO:0000313" key="11">
    <source>
        <dbReference type="Proteomes" id="UP000038204"/>
    </source>
</evidence>
<dbReference type="InterPro" id="IPR003481">
    <property type="entry name" value="FliD_N"/>
</dbReference>
<comment type="subcellular location">
    <subcellularLocation>
        <location evidence="7">Secreted</location>
    </subcellularLocation>
    <subcellularLocation>
        <location evidence="7">Bacterial flagellum</location>
    </subcellularLocation>
</comment>
<keyword evidence="5 7" id="KW-0975">Bacterial flagellum</keyword>
<proteinExistence type="inferred from homology"/>
<dbReference type="GO" id="GO:0009421">
    <property type="term" value="C:bacterial-type flagellum filament cap"/>
    <property type="evidence" value="ECO:0007669"/>
    <property type="project" value="InterPro"/>
</dbReference>
<evidence type="ECO:0000313" key="10">
    <source>
        <dbReference type="EMBL" id="CNI66615.1"/>
    </source>
</evidence>
<dbReference type="InterPro" id="IPR010809">
    <property type="entry name" value="FliD_C"/>
</dbReference>
<dbReference type="GO" id="GO:0009424">
    <property type="term" value="C:bacterial-type flagellum hook"/>
    <property type="evidence" value="ECO:0007669"/>
    <property type="project" value="UniProtKB-UniRule"/>
</dbReference>
<feature type="coiled-coil region" evidence="7">
    <location>
        <begin position="29"/>
        <end position="63"/>
    </location>
</feature>
<reference evidence="10 11" key="1">
    <citation type="submission" date="2015-03" db="EMBL/GenBank/DDBJ databases">
        <authorList>
            <person name="Murphy D."/>
        </authorList>
    </citation>
    <scope>NUCLEOTIDE SEQUENCE [LARGE SCALE GENOMIC DNA]</scope>
    <source>
        <strain evidence="10 11">Y233</strain>
    </source>
</reference>
<dbReference type="PANTHER" id="PTHR30288:SF0">
    <property type="entry name" value="FLAGELLAR HOOK-ASSOCIATED PROTEIN 2"/>
    <property type="match status" value="1"/>
</dbReference>
<comment type="function">
    <text evidence="7">Required for morphogenesis and for the elongation of the flagellar filament by facilitating polymerization of the flagellin monomers at the tip of growing filament. Forms a capping structure, which prevents flagellin subunits (transported through the central channel of the flagellum) from leaking out without polymerization at the distal end.</text>
</comment>
<keyword evidence="4 7" id="KW-0175">Coiled coil</keyword>
<name>A0A0T9RJF8_9GAMM</name>
<protein>
    <recommendedName>
        <fullName evidence="3 7">Flagellar hook-associated protein 2</fullName>
        <shortName evidence="7">HAP2</shortName>
    </recommendedName>
    <alternativeName>
        <fullName evidence="7">Flagellar cap protein</fullName>
    </alternativeName>
</protein>
<dbReference type="Pfam" id="PF02465">
    <property type="entry name" value="FliD_N"/>
    <property type="match status" value="1"/>
</dbReference>
<dbReference type="GO" id="GO:0007155">
    <property type="term" value="P:cell adhesion"/>
    <property type="evidence" value="ECO:0007669"/>
    <property type="project" value="InterPro"/>
</dbReference>
<dbReference type="Pfam" id="PF07195">
    <property type="entry name" value="FliD_C"/>
    <property type="match status" value="2"/>
</dbReference>
<evidence type="ECO:0000256" key="1">
    <source>
        <dbReference type="ARBA" id="ARBA00009764"/>
    </source>
</evidence>
<evidence type="ECO:0000256" key="7">
    <source>
        <dbReference type="RuleBase" id="RU362066"/>
    </source>
</evidence>